<evidence type="ECO:0000256" key="2">
    <source>
        <dbReference type="ARBA" id="ARBA00022723"/>
    </source>
</evidence>
<sequence length="207" mass="23902">MEETKEKRIELAAFIRWINEKGWSPGTSTNYSFLHPEQEDKIVISRSGIDKTYFSEDDFMEIDREGKPAKGSEGIKPSAETLIHCELYNLFPSTRYILHTHSMPGTLLSGKKEWEEAITFSGYEVLKGLPGISTHESEVELPIFANDQDMDRFRLLIRDNQNRLQTGGFLMAKHGLYAWGNSLQEAKRHLEIYEFLLTCELNLLQIR</sequence>
<evidence type="ECO:0000256" key="6">
    <source>
        <dbReference type="HAMAP-Rule" id="MF_01677"/>
    </source>
</evidence>
<dbReference type="PANTHER" id="PTHR10640">
    <property type="entry name" value="METHYLTHIORIBULOSE-1-PHOSPHATE DEHYDRATASE"/>
    <property type="match status" value="1"/>
</dbReference>
<dbReference type="Pfam" id="PF00596">
    <property type="entry name" value="Aldolase_II"/>
    <property type="match status" value="1"/>
</dbReference>
<evidence type="ECO:0000256" key="1">
    <source>
        <dbReference type="ARBA" id="ARBA00022605"/>
    </source>
</evidence>
<feature type="binding site" evidence="6">
    <location>
        <position position="101"/>
    </location>
    <ligand>
        <name>Zn(2+)</name>
        <dbReference type="ChEBI" id="CHEBI:29105"/>
    </ligand>
</feature>
<evidence type="ECO:0000256" key="3">
    <source>
        <dbReference type="ARBA" id="ARBA00022833"/>
    </source>
</evidence>
<dbReference type="Gene3D" id="3.40.225.10">
    <property type="entry name" value="Class II aldolase/adducin N-terminal domain"/>
    <property type="match status" value="1"/>
</dbReference>
<dbReference type="EC" id="4.2.1.109" evidence="6"/>
<dbReference type="RefSeq" id="WP_343784186.1">
    <property type="nucleotide sequence ID" value="NZ_BAAAFH010000003.1"/>
</dbReference>
<evidence type="ECO:0000313" key="9">
    <source>
        <dbReference type="Proteomes" id="UP001501126"/>
    </source>
</evidence>
<keyword evidence="3 6" id="KW-0862">Zinc</keyword>
<organism evidence="8 9">
    <name type="scientific">Wandonia haliotis</name>
    <dbReference type="NCBI Taxonomy" id="574963"/>
    <lineage>
        <taxon>Bacteria</taxon>
        <taxon>Pseudomonadati</taxon>
        <taxon>Bacteroidota</taxon>
        <taxon>Flavobacteriia</taxon>
        <taxon>Flavobacteriales</taxon>
        <taxon>Crocinitomicaceae</taxon>
        <taxon>Wandonia</taxon>
    </lineage>
</organism>
<comment type="pathway">
    <text evidence="6">Amino-acid biosynthesis; L-methionine biosynthesis via salvage pathway; L-methionine from S-methyl-5-thio-alpha-D-ribose 1-phosphate: step 2/6.</text>
</comment>
<comment type="function">
    <text evidence="6">Catalyzes the dehydration of methylthioribulose-1-phosphate (MTRu-1-P) into 2,3-diketo-5-methylthiopentyl-1-phosphate (DK-MTP-1-P).</text>
</comment>
<proteinExistence type="inferred from homology"/>
<dbReference type="SMART" id="SM01007">
    <property type="entry name" value="Aldolase_II"/>
    <property type="match status" value="1"/>
</dbReference>
<comment type="cofactor">
    <cofactor evidence="6">
        <name>Zn(2+)</name>
        <dbReference type="ChEBI" id="CHEBI:29105"/>
    </cofactor>
    <text evidence="6">Binds 1 zinc ion per subunit.</text>
</comment>
<dbReference type="HAMAP" id="MF_01677">
    <property type="entry name" value="Salvage_MtnB"/>
    <property type="match status" value="1"/>
</dbReference>
<dbReference type="InterPro" id="IPR001303">
    <property type="entry name" value="Aldolase_II/adducin_N"/>
</dbReference>
<keyword evidence="2 6" id="KW-0479">Metal-binding</keyword>
<protein>
    <recommendedName>
        <fullName evidence="6">Methylthioribulose-1-phosphate dehydratase</fullName>
        <shortName evidence="6">MTRu-1-P dehydratase</shortName>
        <ecNumber evidence="6">4.2.1.109</ecNumber>
    </recommendedName>
</protein>
<comment type="catalytic activity">
    <reaction evidence="6">
        <text>5-(methylsulfanyl)-D-ribulose 1-phosphate = 5-methylsulfanyl-2,3-dioxopentyl phosphate + H2O</text>
        <dbReference type="Rhea" id="RHEA:15549"/>
        <dbReference type="ChEBI" id="CHEBI:15377"/>
        <dbReference type="ChEBI" id="CHEBI:58548"/>
        <dbReference type="ChEBI" id="CHEBI:58828"/>
        <dbReference type="EC" id="4.2.1.109"/>
    </reaction>
</comment>
<keyword evidence="1 6" id="KW-0028">Amino-acid biosynthesis</keyword>
<feature type="binding site" evidence="6">
    <location>
        <position position="99"/>
    </location>
    <ligand>
        <name>Zn(2+)</name>
        <dbReference type="ChEBI" id="CHEBI:29105"/>
    </ligand>
</feature>
<reference evidence="8 9" key="1">
    <citation type="journal article" date="2019" name="Int. J. Syst. Evol. Microbiol.">
        <title>The Global Catalogue of Microorganisms (GCM) 10K type strain sequencing project: providing services to taxonomists for standard genome sequencing and annotation.</title>
        <authorList>
            <consortium name="The Broad Institute Genomics Platform"/>
            <consortium name="The Broad Institute Genome Sequencing Center for Infectious Disease"/>
            <person name="Wu L."/>
            <person name="Ma J."/>
        </authorList>
    </citation>
    <scope>NUCLEOTIDE SEQUENCE [LARGE SCALE GENOMIC DNA]</scope>
    <source>
        <strain evidence="8 9">JCM 16083</strain>
    </source>
</reference>
<comment type="similarity">
    <text evidence="6">Belongs to the aldolase class II family. MtnB subfamily.</text>
</comment>
<dbReference type="EMBL" id="BAAAFH010000003">
    <property type="protein sequence ID" value="GAA0873797.1"/>
    <property type="molecule type" value="Genomic_DNA"/>
</dbReference>
<evidence type="ECO:0000313" key="8">
    <source>
        <dbReference type="EMBL" id="GAA0873797.1"/>
    </source>
</evidence>
<name>A0ABN1MLR4_9FLAO</name>
<gene>
    <name evidence="6" type="primary">mtnB</name>
    <name evidence="8" type="ORF">GCM10009118_02050</name>
</gene>
<accession>A0ABN1MLR4</accession>
<keyword evidence="9" id="KW-1185">Reference proteome</keyword>
<dbReference type="PANTHER" id="PTHR10640:SF7">
    <property type="entry name" value="METHYLTHIORIBULOSE-1-PHOSPHATE DEHYDRATASE"/>
    <property type="match status" value="1"/>
</dbReference>
<dbReference type="NCBIfam" id="TIGR03328">
    <property type="entry name" value="salvage_mtnB"/>
    <property type="match status" value="1"/>
</dbReference>
<feature type="domain" description="Class II aldolase/adducin N-terminal" evidence="7">
    <location>
        <begin position="9"/>
        <end position="201"/>
    </location>
</feature>
<comment type="caution">
    <text evidence="8">The sequence shown here is derived from an EMBL/GenBank/DDBJ whole genome shotgun (WGS) entry which is preliminary data.</text>
</comment>
<dbReference type="InterPro" id="IPR036409">
    <property type="entry name" value="Aldolase_II/adducin_N_sf"/>
</dbReference>
<keyword evidence="4 6" id="KW-0486">Methionine biosynthesis</keyword>
<dbReference type="SUPFAM" id="SSF53639">
    <property type="entry name" value="AraD/HMP-PK domain-like"/>
    <property type="match status" value="1"/>
</dbReference>
<keyword evidence="5 6" id="KW-0456">Lyase</keyword>
<evidence type="ECO:0000259" key="7">
    <source>
        <dbReference type="SMART" id="SM01007"/>
    </source>
</evidence>
<dbReference type="InterPro" id="IPR017714">
    <property type="entry name" value="MethylthioRu-1-P_deHdtase_MtnB"/>
</dbReference>
<dbReference type="Proteomes" id="UP001501126">
    <property type="component" value="Unassembled WGS sequence"/>
</dbReference>
<evidence type="ECO:0000256" key="5">
    <source>
        <dbReference type="ARBA" id="ARBA00023239"/>
    </source>
</evidence>
<evidence type="ECO:0000256" key="4">
    <source>
        <dbReference type="ARBA" id="ARBA00023167"/>
    </source>
</evidence>